<dbReference type="Pfam" id="PF13305">
    <property type="entry name" value="TetR_C_33"/>
    <property type="match status" value="1"/>
</dbReference>
<evidence type="ECO:0000256" key="3">
    <source>
        <dbReference type="ARBA" id="ARBA00023163"/>
    </source>
</evidence>
<sequence length="205" mass="22034">MAQGRPGSHVRDRTRAVGPTQAGDNVYVTLPDRLVEAGVELLEEDGLADLTLRAIARRTGVSHGAPRRYFPTHDALLAAIAATGLQDLAARLGTTTDGPPEEQLVAAAKNYLQFAAERPGMFDLIFRHDLLAGAGGNLRATSLPLFQNFVDLVARIHPADAGLRATALWTNIHGLATLRATNALELLGTTDLEPIVRYVVHSHMH</sequence>
<dbReference type="SUPFAM" id="SSF46689">
    <property type="entry name" value="Homeodomain-like"/>
    <property type="match status" value="1"/>
</dbReference>
<feature type="region of interest" description="Disordered" evidence="5">
    <location>
        <begin position="1"/>
        <end position="22"/>
    </location>
</feature>
<keyword evidence="1" id="KW-0805">Transcription regulation</keyword>
<organism evidence="7 8">
    <name type="scientific">Kribbella soli</name>
    <dbReference type="NCBI Taxonomy" id="1124743"/>
    <lineage>
        <taxon>Bacteria</taxon>
        <taxon>Bacillati</taxon>
        <taxon>Actinomycetota</taxon>
        <taxon>Actinomycetes</taxon>
        <taxon>Propionibacteriales</taxon>
        <taxon>Kribbellaceae</taxon>
        <taxon>Kribbella</taxon>
    </lineage>
</organism>
<dbReference type="Gene3D" id="1.10.357.10">
    <property type="entry name" value="Tetracycline Repressor, domain 2"/>
    <property type="match status" value="1"/>
</dbReference>
<keyword evidence="3" id="KW-0804">Transcription</keyword>
<dbReference type="OrthoDB" id="3173376at2"/>
<dbReference type="InterPro" id="IPR001647">
    <property type="entry name" value="HTH_TetR"/>
</dbReference>
<dbReference type="Pfam" id="PF00440">
    <property type="entry name" value="TetR_N"/>
    <property type="match status" value="1"/>
</dbReference>
<evidence type="ECO:0000313" key="7">
    <source>
        <dbReference type="EMBL" id="TCC12143.1"/>
    </source>
</evidence>
<evidence type="ECO:0000256" key="2">
    <source>
        <dbReference type="ARBA" id="ARBA00023125"/>
    </source>
</evidence>
<dbReference type="EMBL" id="SJJZ01000001">
    <property type="protein sequence ID" value="TCC12143.1"/>
    <property type="molecule type" value="Genomic_DNA"/>
</dbReference>
<evidence type="ECO:0000256" key="1">
    <source>
        <dbReference type="ARBA" id="ARBA00023015"/>
    </source>
</evidence>
<dbReference type="SUPFAM" id="SSF48498">
    <property type="entry name" value="Tetracyclin repressor-like, C-terminal domain"/>
    <property type="match status" value="1"/>
</dbReference>
<dbReference type="PANTHER" id="PTHR30055">
    <property type="entry name" value="HTH-TYPE TRANSCRIPTIONAL REGULATOR RUTR"/>
    <property type="match status" value="1"/>
</dbReference>
<keyword evidence="2 4" id="KW-0238">DNA-binding</keyword>
<keyword evidence="8" id="KW-1185">Reference proteome</keyword>
<evidence type="ECO:0000256" key="4">
    <source>
        <dbReference type="PROSITE-ProRule" id="PRU00335"/>
    </source>
</evidence>
<feature type="domain" description="HTH tetR-type" evidence="6">
    <location>
        <begin position="28"/>
        <end position="88"/>
    </location>
</feature>
<evidence type="ECO:0000256" key="5">
    <source>
        <dbReference type="SAM" id="MobiDB-lite"/>
    </source>
</evidence>
<feature type="DNA-binding region" description="H-T-H motif" evidence="4">
    <location>
        <begin position="51"/>
        <end position="70"/>
    </location>
</feature>
<name>A0A4R0HN89_9ACTN</name>
<comment type="caution">
    <text evidence="7">The sequence shown here is derived from an EMBL/GenBank/DDBJ whole genome shotgun (WGS) entry which is preliminary data.</text>
</comment>
<dbReference type="PROSITE" id="PS50977">
    <property type="entry name" value="HTH_TETR_2"/>
    <property type="match status" value="1"/>
</dbReference>
<dbReference type="InterPro" id="IPR050109">
    <property type="entry name" value="HTH-type_TetR-like_transc_reg"/>
</dbReference>
<dbReference type="InterPro" id="IPR036271">
    <property type="entry name" value="Tet_transcr_reg_TetR-rel_C_sf"/>
</dbReference>
<evidence type="ECO:0000313" key="8">
    <source>
        <dbReference type="Proteomes" id="UP000292346"/>
    </source>
</evidence>
<proteinExistence type="predicted"/>
<accession>A0A4R0HN89</accession>
<dbReference type="Proteomes" id="UP000292346">
    <property type="component" value="Unassembled WGS sequence"/>
</dbReference>
<dbReference type="AlphaFoldDB" id="A0A4R0HN89"/>
<evidence type="ECO:0000259" key="6">
    <source>
        <dbReference type="PROSITE" id="PS50977"/>
    </source>
</evidence>
<gene>
    <name evidence="7" type="ORF">E0H45_13240</name>
</gene>
<dbReference type="GO" id="GO:0000976">
    <property type="term" value="F:transcription cis-regulatory region binding"/>
    <property type="evidence" value="ECO:0007669"/>
    <property type="project" value="TreeGrafter"/>
</dbReference>
<reference evidence="7 8" key="1">
    <citation type="submission" date="2019-02" db="EMBL/GenBank/DDBJ databases">
        <title>Kribbella capetownensis sp. nov. and Kribbella speibonae sp. nov., isolated from soil.</title>
        <authorList>
            <person name="Curtis S.M."/>
            <person name="Norton I."/>
            <person name="Everest G.J."/>
            <person name="Meyers P.R."/>
        </authorList>
    </citation>
    <scope>NUCLEOTIDE SEQUENCE [LARGE SCALE GENOMIC DNA]</scope>
    <source>
        <strain evidence="7 8">KCTC 29219</strain>
    </source>
</reference>
<dbReference type="InterPro" id="IPR009057">
    <property type="entry name" value="Homeodomain-like_sf"/>
</dbReference>
<protein>
    <submittedName>
        <fullName evidence="7">TetR/AcrR family transcriptional regulator</fullName>
    </submittedName>
</protein>
<dbReference type="PANTHER" id="PTHR30055:SF234">
    <property type="entry name" value="HTH-TYPE TRANSCRIPTIONAL REGULATOR BETI"/>
    <property type="match status" value="1"/>
</dbReference>
<dbReference type="InterPro" id="IPR025996">
    <property type="entry name" value="MT1864/Rv1816-like_C"/>
</dbReference>
<dbReference type="GO" id="GO:0003700">
    <property type="term" value="F:DNA-binding transcription factor activity"/>
    <property type="evidence" value="ECO:0007669"/>
    <property type="project" value="TreeGrafter"/>
</dbReference>